<feature type="transmembrane region" description="Helical" evidence="1">
    <location>
        <begin position="7"/>
        <end position="25"/>
    </location>
</feature>
<gene>
    <name evidence="3" type="ORF">OCV57_05785</name>
</gene>
<protein>
    <submittedName>
        <fullName evidence="3">DUF4340 domain-containing protein</fullName>
    </submittedName>
</protein>
<comment type="caution">
    <text evidence="3">The sequence shown here is derived from an EMBL/GenBank/DDBJ whole genome shotgun (WGS) entry which is preliminary data.</text>
</comment>
<proteinExistence type="predicted"/>
<dbReference type="Proteomes" id="UP001208131">
    <property type="component" value="Unassembled WGS sequence"/>
</dbReference>
<sequence length="501" mass="54745">MNGKLQGIIICGVTAACLVGVMAFLNSTSGKSDADSSSSSTAAVSSQDESVVILTKSSDDITSVKVSNEHGEYSVNKSESGKSTWSIPELGTLNANANAEASMISNLDGFKAKKLVEENVEDMSKYGLDKPTADLTVEYSDGTATTLHVGSVSPSNERYRYVSLDDEKTVYMVMGTKLSYYTDPVTAYANLTLLTKPSDDDWPDYGKETVTRKDLDYEMAFENNPNEIEGLSGQVMTEPIFSYLNITNSSATTHGMWGLTAQSCEVIAPDETAMKEHGLSDPFATVRLSGDGYDYTLKIGDPVYATAGDSSETTDTVSAYYCYFEGVKGVDAIYLVSADNLPWATIKAEDVITSLMTSNYLVDLKDVEVVYNGKKTVYEVESSGASTDTDSDGKTTAQVTKVTTDGKELDVDNFKTFYQYLMGCPTNEIYFTDPEGESYLTITFDRKDGKKDVMEIYKDSSRRSVVKLNGETSFRIQSTWVDTFVANMDRLLKGEAVDDNY</sequence>
<evidence type="ECO:0000313" key="3">
    <source>
        <dbReference type="EMBL" id="MCU6705433.1"/>
    </source>
</evidence>
<keyword evidence="1" id="KW-0472">Membrane</keyword>
<dbReference type="EMBL" id="JAOQJZ010000004">
    <property type="protein sequence ID" value="MCU6705433.1"/>
    <property type="molecule type" value="Genomic_DNA"/>
</dbReference>
<keyword evidence="4" id="KW-1185">Reference proteome</keyword>
<reference evidence="3 4" key="1">
    <citation type="journal article" date="2021" name="ISME Commun">
        <title>Automated analysis of genomic sequences facilitates high-throughput and comprehensive description of bacteria.</title>
        <authorList>
            <person name="Hitch T.C.A."/>
        </authorList>
    </citation>
    <scope>NUCLEOTIDE SEQUENCE [LARGE SCALE GENOMIC DNA]</scope>
    <source>
        <strain evidence="3 4">Sanger_31</strain>
    </source>
</reference>
<dbReference type="Pfam" id="PF14238">
    <property type="entry name" value="DUF4340"/>
    <property type="match status" value="1"/>
</dbReference>
<keyword evidence="1" id="KW-0812">Transmembrane</keyword>
<evidence type="ECO:0000256" key="1">
    <source>
        <dbReference type="SAM" id="Phobius"/>
    </source>
</evidence>
<dbReference type="AlphaFoldDB" id="A0AAE3LHB4"/>
<accession>A0AAE3LHB4</accession>
<dbReference type="RefSeq" id="WP_267300768.1">
    <property type="nucleotide sequence ID" value="NZ_JAOQJZ010000004.1"/>
</dbReference>
<dbReference type="PROSITE" id="PS51257">
    <property type="entry name" value="PROKAR_LIPOPROTEIN"/>
    <property type="match status" value="1"/>
</dbReference>
<organism evidence="3 4">
    <name type="scientific">Hominimerdicola aceti</name>
    <dbReference type="NCBI Taxonomy" id="2981726"/>
    <lineage>
        <taxon>Bacteria</taxon>
        <taxon>Bacillati</taxon>
        <taxon>Bacillota</taxon>
        <taxon>Clostridia</taxon>
        <taxon>Eubacteriales</taxon>
        <taxon>Oscillospiraceae</taxon>
        <taxon>Hominimerdicola</taxon>
    </lineage>
</organism>
<dbReference type="InterPro" id="IPR025641">
    <property type="entry name" value="DUF4340"/>
</dbReference>
<evidence type="ECO:0000313" key="4">
    <source>
        <dbReference type="Proteomes" id="UP001208131"/>
    </source>
</evidence>
<name>A0AAE3LHB4_9FIRM</name>
<feature type="domain" description="DUF4340" evidence="2">
    <location>
        <begin position="85"/>
        <end position="182"/>
    </location>
</feature>
<evidence type="ECO:0000259" key="2">
    <source>
        <dbReference type="Pfam" id="PF14238"/>
    </source>
</evidence>
<keyword evidence="1" id="KW-1133">Transmembrane helix</keyword>